<accession>A0A8J4LNS0</accession>
<name>A0A8J4LNS0_9CHLO</name>
<sequence length="183" mass="20817">MPYNPAAVTACRPPYRWTKRLRRRHRCIWVPGPIGDLIDARRVLSRQSQRFVWHNFCCGVGHVHLLYRPPSRSTRGTADNADSGGCRRTASISANCHRTRTFRGVTTFFFNLSLHSSNCPLRLLLLLQTLLLLLLLLQRLRGLWLLQVLVQRLLLRLGGALVEGLGANLRSCGLVRQQLSNRS</sequence>
<protein>
    <submittedName>
        <fullName evidence="1">Uncharacterized protein</fullName>
    </submittedName>
</protein>
<comment type="caution">
    <text evidence="1">The sequence shown here is derived from an EMBL/GenBank/DDBJ whole genome shotgun (WGS) entry which is preliminary data.</text>
</comment>
<feature type="non-terminal residue" evidence="1">
    <location>
        <position position="183"/>
    </location>
</feature>
<organism evidence="1 2">
    <name type="scientific">Volvox reticuliferus</name>
    <dbReference type="NCBI Taxonomy" id="1737510"/>
    <lineage>
        <taxon>Eukaryota</taxon>
        <taxon>Viridiplantae</taxon>
        <taxon>Chlorophyta</taxon>
        <taxon>core chlorophytes</taxon>
        <taxon>Chlorophyceae</taxon>
        <taxon>CS clade</taxon>
        <taxon>Chlamydomonadales</taxon>
        <taxon>Volvocaceae</taxon>
        <taxon>Volvox</taxon>
    </lineage>
</organism>
<dbReference type="EMBL" id="BNCQ01000017">
    <property type="protein sequence ID" value="GIM04921.1"/>
    <property type="molecule type" value="Genomic_DNA"/>
</dbReference>
<evidence type="ECO:0000313" key="1">
    <source>
        <dbReference type="EMBL" id="GIM04921.1"/>
    </source>
</evidence>
<gene>
    <name evidence="1" type="ORF">Vretimale_9425</name>
</gene>
<reference evidence="1" key="1">
    <citation type="journal article" date="2021" name="Proc. Natl. Acad. Sci. U.S.A.">
        <title>Three genomes in the algal genus Volvox reveal the fate of a haploid sex-determining region after a transition to homothallism.</title>
        <authorList>
            <person name="Yamamoto K."/>
            <person name="Hamaji T."/>
            <person name="Kawai-Toyooka H."/>
            <person name="Matsuzaki R."/>
            <person name="Takahashi F."/>
            <person name="Nishimura Y."/>
            <person name="Kawachi M."/>
            <person name="Noguchi H."/>
            <person name="Minakuchi Y."/>
            <person name="Umen J.G."/>
            <person name="Toyoda A."/>
            <person name="Nozaki H."/>
        </authorList>
    </citation>
    <scope>NUCLEOTIDE SEQUENCE</scope>
    <source>
        <strain evidence="1">NIES-3785</strain>
    </source>
</reference>
<proteinExistence type="predicted"/>
<evidence type="ECO:0000313" key="2">
    <source>
        <dbReference type="Proteomes" id="UP000722791"/>
    </source>
</evidence>
<dbReference type="Proteomes" id="UP000722791">
    <property type="component" value="Unassembled WGS sequence"/>
</dbReference>
<dbReference type="AlphaFoldDB" id="A0A8J4LNS0"/>